<reference evidence="1" key="1">
    <citation type="submission" date="2018-10" db="EMBL/GenBank/DDBJ databases">
        <title>Hidden diversity of soil giant viruses.</title>
        <authorList>
            <person name="Schulz F."/>
            <person name="Alteio L."/>
            <person name="Goudeau D."/>
            <person name="Ryan E.M."/>
            <person name="Malmstrom R.R."/>
            <person name="Blanchard J."/>
            <person name="Woyke T."/>
        </authorList>
    </citation>
    <scope>NUCLEOTIDE SEQUENCE</scope>
    <source>
        <strain evidence="1">HYV1</strain>
    </source>
</reference>
<dbReference type="EMBL" id="MK072384">
    <property type="protein sequence ID" value="AYV82763.1"/>
    <property type="molecule type" value="Genomic_DNA"/>
</dbReference>
<gene>
    <name evidence="1" type="ORF">Hyperionvirus2_131</name>
</gene>
<sequence>MPPKVAKPVKIVTPELVDLGEVNKFYPLSKNLYTIKKLVEQKKIVIPCNGDVFFGFALMVDEKEKKNLIRNIGKCTFSNDLSFEAKFDNNGSVLMDILQSVGAIKYLANKVIIQLSVLFMKAKNPLIMSITDVKYKFTVDFLAPVSCELLVQNFDTNVLPEKVKHQMEHYEMKTFFELLMGGGDHLISYPFTVSRWEIKNFTHKKGKKIILPFDPPPNKKTLLIKFNVDSLKPLPITSITISNQSYDAAAIYEAQANHPFFNTNFSTLYLDQLDRIHIHKAVPRAIHLLIVSYLQDASHNSLIYAFDIVDANTFPPKIGIILKEDKVDMEITLGYTADENYVFKSQTYWKSYYQWEDNRTDSNEDGIPTGRYKHARHCTDSSEEEFLEPKTTMMPIKK</sequence>
<proteinExistence type="predicted"/>
<organism evidence="1">
    <name type="scientific">Hyperionvirus sp</name>
    <dbReference type="NCBI Taxonomy" id="2487770"/>
    <lineage>
        <taxon>Viruses</taxon>
        <taxon>Varidnaviria</taxon>
        <taxon>Bamfordvirae</taxon>
        <taxon>Nucleocytoviricota</taxon>
        <taxon>Megaviricetes</taxon>
        <taxon>Imitervirales</taxon>
        <taxon>Mimiviridae</taxon>
        <taxon>Klosneuvirinae</taxon>
    </lineage>
</organism>
<protein>
    <submittedName>
        <fullName evidence="1">Uncharacterized protein</fullName>
    </submittedName>
</protein>
<accession>A0A3G5AA79</accession>
<name>A0A3G5AA79_9VIRU</name>
<evidence type="ECO:0000313" key="1">
    <source>
        <dbReference type="EMBL" id="AYV82763.1"/>
    </source>
</evidence>